<reference evidence="3 4" key="1">
    <citation type="journal article" date="2023" name="Mol. Biol. Evol.">
        <title>Genomics of Secondarily Temperate Adaptation in the Only Non-Antarctic Icefish.</title>
        <authorList>
            <person name="Rivera-Colon A.G."/>
            <person name="Rayamajhi N."/>
            <person name="Minhas B.F."/>
            <person name="Madrigal G."/>
            <person name="Bilyk K.T."/>
            <person name="Yoon V."/>
            <person name="Hune M."/>
            <person name="Gregory S."/>
            <person name="Cheng C.H.C."/>
            <person name="Catchen J.M."/>
        </authorList>
    </citation>
    <scope>NUCLEOTIDE SEQUENCE [LARGE SCALE GENOMIC DNA]</scope>
    <source>
        <tissue evidence="3">White muscle</tissue>
    </source>
</reference>
<dbReference type="Pfam" id="PF23344">
    <property type="entry name" value="ZP-N"/>
    <property type="match status" value="1"/>
</dbReference>
<dbReference type="InterPro" id="IPR058876">
    <property type="entry name" value="Ig-like_ZP"/>
</dbReference>
<feature type="domain" description="ZP" evidence="2">
    <location>
        <begin position="596"/>
        <end position="812"/>
    </location>
</feature>
<feature type="chain" id="PRO_5042984662" description="ZP domain-containing protein" evidence="1">
    <location>
        <begin position="22"/>
        <end position="812"/>
    </location>
</feature>
<sequence length="812" mass="91380">MAFWFCIGVALLLSLWSRAETAGIPDGVLRMECHDRYFMIAVDLSFTGDEPHFEAVDETGAYAITQQYAAQCGYSINVHPLPGHVELRASYFSCQTQNKDDEMFTFNFNLNVTQEGKEVTYPLQDKTCSPSVPWSPREVTCETNYMEVSVRSEVTCPSGTKKDDWNSLKPAHRSTTSDWQVMFQTDDEQLPPINISDARKQGYAFLLTEGRLVFRAPYGQPESFSTEVNGVPVEAVHATIFSRQSWVVLMVDLVAACSMDEGLYHESGYMLWETPEMLYPNLDGQQINVGLQGELVAQPVAEERGYIVGKQNNTIQICIPENAEGRYRKSAVEDDLYEFYVYHLYLEQILVDEDRVETRIRSLRTLATPLLPSPIFAENQTVLEENMFTVYLGDVPEDVQLAAVHLNGQEFTVPLSVSSFIITKVVHPNNTHGYKLKVPFEDPVVLQQFSKTDALHYILNINYTLTVLPEKDLYYHMESVVALVTDVSPPQFDAVCTESGISFKLDHRPFDYLWEITIDSDLLTSELADQHGYTMSNDSNSLLLEVPLFSHGYEYKNVSLKGFFGTFEIIMRDRETSEVQGSTIKTCPFSPTELIMCSTDGRMTVVADLALAIPNGGNAARTNLRDKYCGPKETDGSRALFSFSLNSCGATVKLNSENVTYENEIFYSKKFPRPSQVVSDNAKERVTMQCTYPLSGLHRLFSVHRFESDAVGIGSLLHTTHPAADLQSPTIQPTSALTTTLATTTLAATRRATGSYKPALHPPSRYVKVTRFRYPTNTRFRYPANASYRYIWPTLNKGVRQSLQTKLNAAHI</sequence>
<keyword evidence="1" id="KW-0732">Signal</keyword>
<dbReference type="PANTHER" id="PTHR47130">
    <property type="entry name" value="SI:DKEY-19B23.11-RELATED"/>
    <property type="match status" value="1"/>
</dbReference>
<keyword evidence="4" id="KW-1185">Reference proteome</keyword>
<dbReference type="Proteomes" id="UP001331515">
    <property type="component" value="Unassembled WGS sequence"/>
</dbReference>
<proteinExistence type="predicted"/>
<dbReference type="PANTHER" id="PTHR47130:SF6">
    <property type="entry name" value="EGG ENVELOPE GLYCOPROTEIN-LIKE PRECURSOR"/>
    <property type="match status" value="1"/>
</dbReference>
<dbReference type="Pfam" id="PF26562">
    <property type="entry name" value="Ig-like"/>
    <property type="match status" value="1"/>
</dbReference>
<evidence type="ECO:0000313" key="3">
    <source>
        <dbReference type="EMBL" id="KAK5893478.1"/>
    </source>
</evidence>
<organism evidence="3 4">
    <name type="scientific">Champsocephalus gunnari</name>
    <name type="common">Mackerel icefish</name>
    <dbReference type="NCBI Taxonomy" id="52237"/>
    <lineage>
        <taxon>Eukaryota</taxon>
        <taxon>Metazoa</taxon>
        <taxon>Chordata</taxon>
        <taxon>Craniata</taxon>
        <taxon>Vertebrata</taxon>
        <taxon>Euteleostomi</taxon>
        <taxon>Actinopterygii</taxon>
        <taxon>Neopterygii</taxon>
        <taxon>Teleostei</taxon>
        <taxon>Neoteleostei</taxon>
        <taxon>Acanthomorphata</taxon>
        <taxon>Eupercaria</taxon>
        <taxon>Perciformes</taxon>
        <taxon>Notothenioidei</taxon>
        <taxon>Channichthyidae</taxon>
        <taxon>Champsocephalus</taxon>
    </lineage>
</organism>
<comment type="caution">
    <text evidence="3">The sequence shown here is derived from an EMBL/GenBank/DDBJ whole genome shotgun (WGS) entry which is preliminary data.</text>
</comment>
<dbReference type="AlphaFoldDB" id="A0AAN8C050"/>
<evidence type="ECO:0000313" key="4">
    <source>
        <dbReference type="Proteomes" id="UP001331515"/>
    </source>
</evidence>
<dbReference type="EMBL" id="JAURVH010001535">
    <property type="protein sequence ID" value="KAK5893478.1"/>
    <property type="molecule type" value="Genomic_DNA"/>
</dbReference>
<dbReference type="Gene3D" id="2.60.40.3210">
    <property type="entry name" value="Zona pellucida, ZP-N domain"/>
    <property type="match status" value="1"/>
</dbReference>
<gene>
    <name evidence="3" type="ORF">CgunFtcFv8_006349</name>
</gene>
<dbReference type="InterPro" id="IPR055356">
    <property type="entry name" value="ZP-N"/>
</dbReference>
<dbReference type="InterPro" id="IPR001507">
    <property type="entry name" value="ZP_dom"/>
</dbReference>
<accession>A0AAN8C050</accession>
<evidence type="ECO:0000259" key="2">
    <source>
        <dbReference type="PROSITE" id="PS51034"/>
    </source>
</evidence>
<dbReference type="PROSITE" id="PS51034">
    <property type="entry name" value="ZP_2"/>
    <property type="match status" value="1"/>
</dbReference>
<protein>
    <recommendedName>
        <fullName evidence="2">ZP domain-containing protein</fullName>
    </recommendedName>
</protein>
<evidence type="ECO:0000256" key="1">
    <source>
        <dbReference type="SAM" id="SignalP"/>
    </source>
</evidence>
<name>A0AAN8C050_CHAGU</name>
<feature type="signal peptide" evidence="1">
    <location>
        <begin position="1"/>
        <end position="21"/>
    </location>
</feature>